<dbReference type="PANTHER" id="PTHR46638:SF1">
    <property type="entry name" value="CORRINOID ADENOSYLTRANSFERASE"/>
    <property type="match status" value="1"/>
</dbReference>
<dbReference type="RefSeq" id="WP_255225850.1">
    <property type="nucleotide sequence ID" value="NZ_JAJEKE010000001.1"/>
</dbReference>
<dbReference type="PANTHER" id="PTHR46638">
    <property type="entry name" value="CORRINOID ADENOSYLTRANSFERASE"/>
    <property type="match status" value="1"/>
</dbReference>
<dbReference type="InterPro" id="IPR003724">
    <property type="entry name" value="CblAdoTrfase_CobA"/>
</dbReference>
<dbReference type="NCBIfam" id="NF004637">
    <property type="entry name" value="PRK05986.1"/>
    <property type="match status" value="1"/>
</dbReference>
<dbReference type="EC" id="2.5.1.17" evidence="1"/>
<accession>A0ABT1NDE3</accession>
<dbReference type="NCBIfam" id="TIGR00708">
    <property type="entry name" value="cobA"/>
    <property type="match status" value="1"/>
</dbReference>
<protein>
    <submittedName>
        <fullName evidence="1">Cob(I)yrinic acid a,c-diamide adenosyltransferase</fullName>
        <ecNumber evidence="1">2.5.1.17</ecNumber>
    </submittedName>
</protein>
<evidence type="ECO:0000313" key="1">
    <source>
        <dbReference type="EMBL" id="MCQ1528366.1"/>
    </source>
</evidence>
<dbReference type="SUPFAM" id="SSF52540">
    <property type="entry name" value="P-loop containing nucleoside triphosphate hydrolases"/>
    <property type="match status" value="1"/>
</dbReference>
<dbReference type="Proteomes" id="UP001651880">
    <property type="component" value="Unassembled WGS sequence"/>
</dbReference>
<dbReference type="PIRSF" id="PIRSF015617">
    <property type="entry name" value="Adensltrnsf_CobA"/>
    <property type="match status" value="1"/>
</dbReference>
<gene>
    <name evidence="1" type="primary">cobO</name>
    <name evidence="1" type="ORF">LJD61_02225</name>
</gene>
<proteinExistence type="predicted"/>
<dbReference type="GO" id="GO:0008817">
    <property type="term" value="F:corrinoid adenosyltransferase activity"/>
    <property type="evidence" value="ECO:0007669"/>
    <property type="project" value="UniProtKB-EC"/>
</dbReference>
<comment type="caution">
    <text evidence="1">The sequence shown here is derived from an EMBL/GenBank/DDBJ whole genome shotgun (WGS) entry which is preliminary data.</text>
</comment>
<dbReference type="CDD" id="cd00561">
    <property type="entry name" value="CobA_ACA"/>
    <property type="match status" value="1"/>
</dbReference>
<dbReference type="InterPro" id="IPR027417">
    <property type="entry name" value="P-loop_NTPase"/>
</dbReference>
<dbReference type="EMBL" id="JAJEKE010000001">
    <property type="protein sequence ID" value="MCQ1528366.1"/>
    <property type="molecule type" value="Genomic_DNA"/>
</dbReference>
<keyword evidence="1" id="KW-0808">Transferase</keyword>
<reference evidence="1 2" key="1">
    <citation type="submission" date="2021-10" db="EMBL/GenBank/DDBJ databases">
        <title>Lutispora strain m25 sp. nov., a thermophilic, non-spore-forming bacterium isolated from a lab-scale methanogenic bioreactor digesting anaerobic sludge.</title>
        <authorList>
            <person name="El Houari A."/>
            <person name="Mcdonald J."/>
        </authorList>
    </citation>
    <scope>NUCLEOTIDE SEQUENCE [LARGE SCALE GENOMIC DNA]</scope>
    <source>
        <strain evidence="2">m25</strain>
    </source>
</reference>
<evidence type="ECO:0000313" key="2">
    <source>
        <dbReference type="Proteomes" id="UP001651880"/>
    </source>
</evidence>
<dbReference type="Pfam" id="PF02572">
    <property type="entry name" value="CobA_CobO_BtuR"/>
    <property type="match status" value="1"/>
</dbReference>
<keyword evidence="2" id="KW-1185">Reference proteome</keyword>
<dbReference type="Gene3D" id="3.40.50.300">
    <property type="entry name" value="P-loop containing nucleotide triphosphate hydrolases"/>
    <property type="match status" value="1"/>
</dbReference>
<sequence length="171" mass="19281">MDKGQIQIYTGNGKGKTTAALGLSLRAVCAGKKVYFGQFIKGMEYSELKAANYLPNFEIHQFGRNCFIFNDPAKEDILAAGKGLKTVGDVLKNKSYDIVVLDELNVAIYYKLFSTEEVIRILEERAENIEVIITGRYAPQELIDMADLVTEMKEIKHYYRKGIQARKGIES</sequence>
<organism evidence="1 2">
    <name type="scientific">Lutispora saccharofermentans</name>
    <dbReference type="NCBI Taxonomy" id="3024236"/>
    <lineage>
        <taxon>Bacteria</taxon>
        <taxon>Bacillati</taxon>
        <taxon>Bacillota</taxon>
        <taxon>Clostridia</taxon>
        <taxon>Lutisporales</taxon>
        <taxon>Lutisporaceae</taxon>
        <taxon>Lutispora</taxon>
    </lineage>
</organism>
<name>A0ABT1NDE3_9FIRM</name>